<dbReference type="Proteomes" id="UP000178964">
    <property type="component" value="Unassembled WGS sequence"/>
</dbReference>
<dbReference type="InterPro" id="IPR005484">
    <property type="entry name" value="Ribosomal_uL18_bac/plant/anim"/>
</dbReference>
<evidence type="ECO:0000256" key="2">
    <source>
        <dbReference type="ARBA" id="ARBA00022730"/>
    </source>
</evidence>
<gene>
    <name evidence="7" type="primary">rplR</name>
    <name evidence="8" type="ORF">A3A70_01180</name>
</gene>
<protein>
    <recommendedName>
        <fullName evidence="6 7">Large ribosomal subunit protein uL18</fullName>
    </recommendedName>
</protein>
<evidence type="ECO:0000313" key="9">
    <source>
        <dbReference type="Proteomes" id="UP000178964"/>
    </source>
</evidence>
<keyword evidence="4 7" id="KW-0689">Ribosomal protein</keyword>
<dbReference type="PANTHER" id="PTHR12899:SF3">
    <property type="entry name" value="LARGE RIBOSOMAL SUBUNIT PROTEIN UL18M"/>
    <property type="match status" value="1"/>
</dbReference>
<dbReference type="EMBL" id="MEVK01000008">
    <property type="protein sequence ID" value="OGC59770.1"/>
    <property type="molecule type" value="Genomic_DNA"/>
</dbReference>
<keyword evidence="5 7" id="KW-0687">Ribonucleoprotein</keyword>
<dbReference type="SUPFAM" id="SSF53137">
    <property type="entry name" value="Translational machinery components"/>
    <property type="match status" value="1"/>
</dbReference>
<comment type="similarity">
    <text evidence="1 7">Belongs to the universal ribosomal protein uL18 family.</text>
</comment>
<evidence type="ECO:0000256" key="6">
    <source>
        <dbReference type="ARBA" id="ARBA00035197"/>
    </source>
</evidence>
<dbReference type="Gene3D" id="3.30.420.100">
    <property type="match status" value="1"/>
</dbReference>
<dbReference type="InterPro" id="IPR004389">
    <property type="entry name" value="Ribosomal_uL18_bac-type"/>
</dbReference>
<dbReference type="CDD" id="cd00432">
    <property type="entry name" value="Ribosomal_L18_L5e"/>
    <property type="match status" value="1"/>
</dbReference>
<evidence type="ECO:0000256" key="1">
    <source>
        <dbReference type="ARBA" id="ARBA00007116"/>
    </source>
</evidence>
<dbReference type="GO" id="GO:0003735">
    <property type="term" value="F:structural constituent of ribosome"/>
    <property type="evidence" value="ECO:0007669"/>
    <property type="project" value="InterPro"/>
</dbReference>
<comment type="subunit">
    <text evidence="7">Part of the 50S ribosomal subunit; part of the 5S rRNA/L5/L18/L25 subcomplex. Contacts the 5S and 23S rRNAs.</text>
</comment>
<evidence type="ECO:0000313" key="8">
    <source>
        <dbReference type="EMBL" id="OGC59770.1"/>
    </source>
</evidence>
<dbReference type="PANTHER" id="PTHR12899">
    <property type="entry name" value="39S RIBOSOMAL PROTEIN L18, MITOCHONDRIAL"/>
    <property type="match status" value="1"/>
</dbReference>
<dbReference type="FunFam" id="3.30.420.100:FF:000001">
    <property type="entry name" value="50S ribosomal protein L18"/>
    <property type="match status" value="1"/>
</dbReference>
<evidence type="ECO:0000256" key="5">
    <source>
        <dbReference type="ARBA" id="ARBA00023274"/>
    </source>
</evidence>
<proteinExistence type="inferred from homology"/>
<dbReference type="InterPro" id="IPR057268">
    <property type="entry name" value="Ribosomal_L18"/>
</dbReference>
<dbReference type="AlphaFoldDB" id="A0A1F4VRW0"/>
<dbReference type="STRING" id="1802627.A3A70_01180"/>
<evidence type="ECO:0000256" key="7">
    <source>
        <dbReference type="HAMAP-Rule" id="MF_01337"/>
    </source>
</evidence>
<dbReference type="GO" id="GO:0006412">
    <property type="term" value="P:translation"/>
    <property type="evidence" value="ECO:0007669"/>
    <property type="project" value="UniProtKB-UniRule"/>
</dbReference>
<organism evidence="8 9">
    <name type="scientific">candidate division WWE3 bacterium RIFCSPLOWO2_01_FULL_42_11</name>
    <dbReference type="NCBI Taxonomy" id="1802627"/>
    <lineage>
        <taxon>Bacteria</taxon>
        <taxon>Katanobacteria</taxon>
    </lineage>
</organism>
<reference evidence="8 9" key="1">
    <citation type="journal article" date="2016" name="Nat. Commun.">
        <title>Thousands of microbial genomes shed light on interconnected biogeochemical processes in an aquifer system.</title>
        <authorList>
            <person name="Anantharaman K."/>
            <person name="Brown C.T."/>
            <person name="Hug L.A."/>
            <person name="Sharon I."/>
            <person name="Castelle C.J."/>
            <person name="Probst A.J."/>
            <person name="Thomas B.C."/>
            <person name="Singh A."/>
            <person name="Wilkins M.J."/>
            <person name="Karaoz U."/>
            <person name="Brodie E.L."/>
            <person name="Williams K.H."/>
            <person name="Hubbard S.S."/>
            <person name="Banfield J.F."/>
        </authorList>
    </citation>
    <scope>NUCLEOTIDE SEQUENCE [LARGE SCALE GENOMIC DNA]</scope>
</reference>
<dbReference type="GO" id="GO:0008097">
    <property type="term" value="F:5S rRNA binding"/>
    <property type="evidence" value="ECO:0007669"/>
    <property type="project" value="TreeGrafter"/>
</dbReference>
<comment type="caution">
    <text evidence="8">The sequence shown here is derived from an EMBL/GenBank/DDBJ whole genome shotgun (WGS) entry which is preliminary data.</text>
</comment>
<keyword evidence="2 7" id="KW-0699">rRNA-binding</keyword>
<dbReference type="Pfam" id="PF00861">
    <property type="entry name" value="Ribosomal_L18p"/>
    <property type="match status" value="1"/>
</dbReference>
<dbReference type="GO" id="GO:0022625">
    <property type="term" value="C:cytosolic large ribosomal subunit"/>
    <property type="evidence" value="ECO:0007669"/>
    <property type="project" value="TreeGrafter"/>
</dbReference>
<evidence type="ECO:0000256" key="3">
    <source>
        <dbReference type="ARBA" id="ARBA00022884"/>
    </source>
</evidence>
<comment type="function">
    <text evidence="7">This is one of the proteins that bind and probably mediate the attachment of the 5S RNA into the large ribosomal subunit, where it forms part of the central protuberance.</text>
</comment>
<accession>A0A1F4VRW0</accession>
<dbReference type="NCBIfam" id="TIGR00060">
    <property type="entry name" value="L18_bact"/>
    <property type="match status" value="1"/>
</dbReference>
<dbReference type="HAMAP" id="MF_01337_B">
    <property type="entry name" value="Ribosomal_uL18_B"/>
    <property type="match status" value="1"/>
</dbReference>
<keyword evidence="3 7" id="KW-0694">RNA-binding</keyword>
<evidence type="ECO:0000256" key="4">
    <source>
        <dbReference type="ARBA" id="ARBA00022980"/>
    </source>
</evidence>
<name>A0A1F4VRW0_UNCKA</name>
<sequence length="113" mass="12582">MIKRYKTQRAKIKSRVRSKLTGTNSRPRLTVFRSNKHIYAQLIDDEGGLTLTSATDSEIKGTKKEKSKAVGLKIAKIAADKKVKKVIFDRNGFTYHGRVASLAEGAREGGLEF</sequence>